<reference evidence="6 7" key="1">
    <citation type="submission" date="2013-03" db="EMBL/GenBank/DDBJ databases">
        <title>The Genome Sequence of Capronia epimyces CBS 606.96.</title>
        <authorList>
            <consortium name="The Broad Institute Genomics Platform"/>
            <person name="Cuomo C."/>
            <person name="de Hoog S."/>
            <person name="Gorbushina A."/>
            <person name="Walker B."/>
            <person name="Young S.K."/>
            <person name="Zeng Q."/>
            <person name="Gargeya S."/>
            <person name="Fitzgerald M."/>
            <person name="Haas B."/>
            <person name="Abouelleil A."/>
            <person name="Allen A.W."/>
            <person name="Alvarado L."/>
            <person name="Arachchi H.M."/>
            <person name="Berlin A.M."/>
            <person name="Chapman S.B."/>
            <person name="Gainer-Dewar J."/>
            <person name="Goldberg J."/>
            <person name="Griggs A."/>
            <person name="Gujja S."/>
            <person name="Hansen M."/>
            <person name="Howarth C."/>
            <person name="Imamovic A."/>
            <person name="Ireland A."/>
            <person name="Larimer J."/>
            <person name="McCowan C."/>
            <person name="Murphy C."/>
            <person name="Pearson M."/>
            <person name="Poon T.W."/>
            <person name="Priest M."/>
            <person name="Roberts A."/>
            <person name="Saif S."/>
            <person name="Shea T."/>
            <person name="Sisk P."/>
            <person name="Sykes S."/>
            <person name="Wortman J."/>
            <person name="Nusbaum C."/>
            <person name="Birren B."/>
        </authorList>
    </citation>
    <scope>NUCLEOTIDE SEQUENCE [LARGE SCALE GENOMIC DNA]</scope>
    <source>
        <strain evidence="6 7">CBS 606.96</strain>
    </source>
</reference>
<gene>
    <name evidence="6" type="ORF">A1O3_02613</name>
</gene>
<evidence type="ECO:0000313" key="6">
    <source>
        <dbReference type="EMBL" id="EXJ89546.1"/>
    </source>
</evidence>
<feature type="compositionally biased region" description="Basic and acidic residues" evidence="4">
    <location>
        <begin position="36"/>
        <end position="55"/>
    </location>
</feature>
<dbReference type="Proteomes" id="UP000019478">
    <property type="component" value="Unassembled WGS sequence"/>
</dbReference>
<dbReference type="EMBL" id="AMGY01000002">
    <property type="protein sequence ID" value="EXJ89546.1"/>
    <property type="molecule type" value="Genomic_DNA"/>
</dbReference>
<sequence length="240" mass="27226">MRSDPRVAPDDVAADIGSEGDAFEESGAEADADADVDAKELLDDAKEEKLASKEEKEDEELEDDEAEIDPEEDEYVVEGIRSHRIRNGKVEYHIKWLGYEEDDNTWEPEDNLLPHAAKLLAQYQSDIGGPPTAKNVKKVKSKQSLRRQSSAAGSPAPKRRKRNGARADSSSEDVGTWLPPKDDWESYIQKVETVEKNEFGQLTAYILFNNGKKTRVGMDKVYRHCPRPMLKFYEDHLKFK</sequence>
<dbReference type="InterPro" id="IPR023780">
    <property type="entry name" value="Chromo_domain"/>
</dbReference>
<dbReference type="InterPro" id="IPR016197">
    <property type="entry name" value="Chromo-like_dom_sf"/>
</dbReference>
<feature type="compositionally biased region" description="Acidic residues" evidence="4">
    <location>
        <begin position="21"/>
        <end position="35"/>
    </location>
</feature>
<dbReference type="GO" id="GO:0005634">
    <property type="term" value="C:nucleus"/>
    <property type="evidence" value="ECO:0007669"/>
    <property type="project" value="UniProtKB-SubCell"/>
</dbReference>
<dbReference type="PROSITE" id="PS50013">
    <property type="entry name" value="CHROMO_2"/>
    <property type="match status" value="1"/>
</dbReference>
<dbReference type="Gene3D" id="2.40.50.40">
    <property type="match status" value="2"/>
</dbReference>
<evidence type="ECO:0000256" key="2">
    <source>
        <dbReference type="ARBA" id="ARBA00011353"/>
    </source>
</evidence>
<proteinExistence type="predicted"/>
<feature type="domain" description="Chromo" evidence="5">
    <location>
        <begin position="75"/>
        <end position="124"/>
    </location>
</feature>
<dbReference type="Pfam" id="PF00385">
    <property type="entry name" value="Chromo"/>
    <property type="match status" value="1"/>
</dbReference>
<feature type="region of interest" description="Disordered" evidence="4">
    <location>
        <begin position="125"/>
        <end position="178"/>
    </location>
</feature>
<evidence type="ECO:0000259" key="5">
    <source>
        <dbReference type="PROSITE" id="PS50013"/>
    </source>
</evidence>
<dbReference type="PROSITE" id="PS00598">
    <property type="entry name" value="CHROMO_1"/>
    <property type="match status" value="1"/>
</dbReference>
<dbReference type="GO" id="GO:0006338">
    <property type="term" value="P:chromatin remodeling"/>
    <property type="evidence" value="ECO:0007669"/>
    <property type="project" value="UniProtKB-ARBA"/>
</dbReference>
<feature type="compositionally biased region" description="Basic residues" evidence="4">
    <location>
        <begin position="135"/>
        <end position="145"/>
    </location>
</feature>
<dbReference type="GO" id="GO:0000792">
    <property type="term" value="C:heterochromatin"/>
    <property type="evidence" value="ECO:0007669"/>
    <property type="project" value="UniProtKB-ARBA"/>
</dbReference>
<dbReference type="Pfam" id="PF01393">
    <property type="entry name" value="Chromo_shadow"/>
    <property type="match status" value="1"/>
</dbReference>
<dbReference type="PANTHER" id="PTHR22812">
    <property type="entry name" value="CHROMOBOX PROTEIN"/>
    <property type="match status" value="1"/>
</dbReference>
<accession>W9YJX1</accession>
<evidence type="ECO:0000256" key="1">
    <source>
        <dbReference type="ARBA" id="ARBA00004123"/>
    </source>
</evidence>
<feature type="compositionally biased region" description="Acidic residues" evidence="4">
    <location>
        <begin position="56"/>
        <end position="75"/>
    </location>
</feature>
<dbReference type="PRINTS" id="PR00504">
    <property type="entry name" value="CHROMODOMAIN"/>
</dbReference>
<organism evidence="6 7">
    <name type="scientific">Capronia epimyces CBS 606.96</name>
    <dbReference type="NCBI Taxonomy" id="1182542"/>
    <lineage>
        <taxon>Eukaryota</taxon>
        <taxon>Fungi</taxon>
        <taxon>Dikarya</taxon>
        <taxon>Ascomycota</taxon>
        <taxon>Pezizomycotina</taxon>
        <taxon>Eurotiomycetes</taxon>
        <taxon>Chaetothyriomycetidae</taxon>
        <taxon>Chaetothyriales</taxon>
        <taxon>Herpotrichiellaceae</taxon>
        <taxon>Capronia</taxon>
    </lineage>
</organism>
<dbReference type="InterPro" id="IPR051219">
    <property type="entry name" value="Heterochromatin_chromo-domain"/>
</dbReference>
<protein>
    <recommendedName>
        <fullName evidence="5">Chromo domain-containing protein</fullName>
    </recommendedName>
</protein>
<evidence type="ECO:0000313" key="7">
    <source>
        <dbReference type="Proteomes" id="UP000019478"/>
    </source>
</evidence>
<keyword evidence="3" id="KW-0539">Nucleus</keyword>
<dbReference type="STRING" id="1182542.W9YJX1"/>
<dbReference type="InterPro" id="IPR017984">
    <property type="entry name" value="Chromo_dom_subgr"/>
</dbReference>
<dbReference type="InterPro" id="IPR000953">
    <property type="entry name" value="Chromo/chromo_shadow_dom"/>
</dbReference>
<comment type="caution">
    <text evidence="6">The sequence shown here is derived from an EMBL/GenBank/DDBJ whole genome shotgun (WGS) entry which is preliminary data.</text>
</comment>
<name>W9YJX1_9EURO</name>
<dbReference type="GeneID" id="19166743"/>
<comment type="subunit">
    <text evidence="2">Component of the NuA4 histone acetyltransferase complex.</text>
</comment>
<keyword evidence="7" id="KW-1185">Reference proteome</keyword>
<dbReference type="RefSeq" id="XP_007730943.1">
    <property type="nucleotide sequence ID" value="XM_007732753.1"/>
</dbReference>
<comment type="subcellular location">
    <subcellularLocation>
        <location evidence="1">Nucleus</location>
    </subcellularLocation>
</comment>
<evidence type="ECO:0000256" key="3">
    <source>
        <dbReference type="ARBA" id="ARBA00023242"/>
    </source>
</evidence>
<dbReference type="HOGENOM" id="CLU_045874_0_1_1"/>
<dbReference type="CDD" id="cd00024">
    <property type="entry name" value="CD_CSD"/>
    <property type="match status" value="1"/>
</dbReference>
<dbReference type="InterPro" id="IPR023779">
    <property type="entry name" value="Chromodomain_CS"/>
</dbReference>
<dbReference type="SUPFAM" id="SSF54160">
    <property type="entry name" value="Chromo domain-like"/>
    <property type="match status" value="2"/>
</dbReference>
<dbReference type="AlphaFoldDB" id="W9YJX1"/>
<dbReference type="SMART" id="SM00298">
    <property type="entry name" value="CHROMO"/>
    <property type="match status" value="1"/>
</dbReference>
<dbReference type="eggNOG" id="KOG1911">
    <property type="taxonomic scope" value="Eukaryota"/>
</dbReference>
<feature type="region of interest" description="Disordered" evidence="4">
    <location>
        <begin position="1"/>
        <end position="75"/>
    </location>
</feature>
<evidence type="ECO:0000256" key="4">
    <source>
        <dbReference type="SAM" id="MobiDB-lite"/>
    </source>
</evidence>
<dbReference type="InterPro" id="IPR008251">
    <property type="entry name" value="Chromo_shadow_dom"/>
</dbReference>
<dbReference type="OrthoDB" id="433924at2759"/>